<dbReference type="InterPro" id="IPR015797">
    <property type="entry name" value="NUDIX_hydrolase-like_dom_sf"/>
</dbReference>
<keyword evidence="5" id="KW-0479">Metal-binding</keyword>
<dbReference type="InterPro" id="IPR049734">
    <property type="entry name" value="NudC-like_C"/>
</dbReference>
<dbReference type="CDD" id="cd03429">
    <property type="entry name" value="NUDIX_NADH_pyrophosphatase_Nudt13"/>
    <property type="match status" value="1"/>
</dbReference>
<comment type="cofactor">
    <cofactor evidence="1">
        <name>Mg(2+)</name>
        <dbReference type="ChEBI" id="CHEBI:18420"/>
    </cofactor>
</comment>
<evidence type="ECO:0000256" key="4">
    <source>
        <dbReference type="ARBA" id="ARBA00012381"/>
    </source>
</evidence>
<protein>
    <recommendedName>
        <fullName evidence="4">NAD(+) diphosphatase</fullName>
        <ecNumber evidence="4">3.6.1.22</ecNumber>
    </recommendedName>
</protein>
<dbReference type="AlphaFoldDB" id="A0A9D1X518"/>
<dbReference type="GO" id="GO:0019677">
    <property type="term" value="P:NAD+ catabolic process"/>
    <property type="evidence" value="ECO:0007669"/>
    <property type="project" value="TreeGrafter"/>
</dbReference>
<evidence type="ECO:0000256" key="1">
    <source>
        <dbReference type="ARBA" id="ARBA00001946"/>
    </source>
</evidence>
<evidence type="ECO:0000256" key="6">
    <source>
        <dbReference type="ARBA" id="ARBA00022801"/>
    </source>
</evidence>
<evidence type="ECO:0000256" key="3">
    <source>
        <dbReference type="ARBA" id="ARBA00009595"/>
    </source>
</evidence>
<dbReference type="SUPFAM" id="SSF55811">
    <property type="entry name" value="Nudix"/>
    <property type="match status" value="1"/>
</dbReference>
<comment type="cofactor">
    <cofactor evidence="2">
        <name>Zn(2+)</name>
        <dbReference type="ChEBI" id="CHEBI:29105"/>
    </cofactor>
</comment>
<keyword evidence="7" id="KW-0460">Magnesium</keyword>
<dbReference type="EMBL" id="DXEQ01000228">
    <property type="protein sequence ID" value="HIX72904.1"/>
    <property type="molecule type" value="Genomic_DNA"/>
</dbReference>
<organism evidence="11 12">
    <name type="scientific">Candidatus Anaerobutyricum stercoripullorum</name>
    <dbReference type="NCBI Taxonomy" id="2838456"/>
    <lineage>
        <taxon>Bacteria</taxon>
        <taxon>Bacillati</taxon>
        <taxon>Bacillota</taxon>
        <taxon>Clostridia</taxon>
        <taxon>Lachnospirales</taxon>
        <taxon>Lachnospiraceae</taxon>
        <taxon>Anaerobutyricum</taxon>
    </lineage>
</organism>
<dbReference type="PANTHER" id="PTHR42904">
    <property type="entry name" value="NUDIX HYDROLASE, NUDC SUBFAMILY"/>
    <property type="match status" value="1"/>
</dbReference>
<dbReference type="PANTHER" id="PTHR42904:SF6">
    <property type="entry name" value="NAD-CAPPED RNA HYDROLASE NUDT12"/>
    <property type="match status" value="1"/>
</dbReference>
<evidence type="ECO:0000256" key="5">
    <source>
        <dbReference type="ARBA" id="ARBA00022723"/>
    </source>
</evidence>
<dbReference type="PROSITE" id="PS00893">
    <property type="entry name" value="NUDIX_BOX"/>
    <property type="match status" value="1"/>
</dbReference>
<evidence type="ECO:0000313" key="12">
    <source>
        <dbReference type="Proteomes" id="UP000886805"/>
    </source>
</evidence>
<comment type="caution">
    <text evidence="11">The sequence shown here is derived from an EMBL/GenBank/DDBJ whole genome shotgun (WGS) entry which is preliminary data.</text>
</comment>
<reference evidence="11" key="2">
    <citation type="submission" date="2021-04" db="EMBL/GenBank/DDBJ databases">
        <authorList>
            <person name="Gilroy R."/>
        </authorList>
    </citation>
    <scope>NUCLEOTIDE SEQUENCE</scope>
    <source>
        <strain evidence="11">ChiSxjej3B15-1167</strain>
    </source>
</reference>
<keyword evidence="6" id="KW-0378">Hydrolase</keyword>
<dbReference type="InterPro" id="IPR020084">
    <property type="entry name" value="NUDIX_hydrolase_CS"/>
</dbReference>
<evidence type="ECO:0000259" key="10">
    <source>
        <dbReference type="PROSITE" id="PS51462"/>
    </source>
</evidence>
<dbReference type="InterPro" id="IPR000086">
    <property type="entry name" value="NUDIX_hydrolase_dom"/>
</dbReference>
<evidence type="ECO:0000313" key="11">
    <source>
        <dbReference type="EMBL" id="HIX72904.1"/>
    </source>
</evidence>
<dbReference type="InterPro" id="IPR050241">
    <property type="entry name" value="NAD-cap_RNA_hydrolase_NudC"/>
</dbReference>
<keyword evidence="8" id="KW-0520">NAD</keyword>
<sequence>MEYCMECGTKLTERFLKNEGMVPFCEQCNAYRFPVFSVAVSMEVLHPDKDKVLLIKQYGKDRYILVAGYINKGESAEHTVVREVREEIGLSVREVHFEKSEYFPPSNTLMLNFSCVAETEDLSGASEEEIDYCRWFSFEEAVGAIARDSLAERFLQNFLRRRGLCHD</sequence>
<dbReference type="EC" id="3.6.1.22" evidence="4"/>
<dbReference type="Pfam" id="PF00293">
    <property type="entry name" value="NUDIX"/>
    <property type="match status" value="1"/>
</dbReference>
<dbReference type="GO" id="GO:0035529">
    <property type="term" value="F:NADH pyrophosphatase activity"/>
    <property type="evidence" value="ECO:0007669"/>
    <property type="project" value="TreeGrafter"/>
</dbReference>
<comment type="similarity">
    <text evidence="3">Belongs to the Nudix hydrolase family. NudC subfamily.</text>
</comment>
<accession>A0A9D1X518</accession>
<reference evidence="11" key="1">
    <citation type="journal article" date="2021" name="PeerJ">
        <title>Extensive microbial diversity within the chicken gut microbiome revealed by metagenomics and culture.</title>
        <authorList>
            <person name="Gilroy R."/>
            <person name="Ravi A."/>
            <person name="Getino M."/>
            <person name="Pursley I."/>
            <person name="Horton D.L."/>
            <person name="Alikhan N.F."/>
            <person name="Baker D."/>
            <person name="Gharbi K."/>
            <person name="Hall N."/>
            <person name="Watson M."/>
            <person name="Adriaenssens E.M."/>
            <person name="Foster-Nyarko E."/>
            <person name="Jarju S."/>
            <person name="Secka A."/>
            <person name="Antonio M."/>
            <person name="Oren A."/>
            <person name="Chaudhuri R.R."/>
            <person name="La Ragione R."/>
            <person name="Hildebrand F."/>
            <person name="Pallen M.J."/>
        </authorList>
    </citation>
    <scope>NUCLEOTIDE SEQUENCE</scope>
    <source>
        <strain evidence="11">ChiSxjej3B15-1167</strain>
    </source>
</reference>
<dbReference type="GO" id="GO:0005829">
    <property type="term" value="C:cytosol"/>
    <property type="evidence" value="ECO:0007669"/>
    <property type="project" value="TreeGrafter"/>
</dbReference>
<name>A0A9D1X518_9FIRM</name>
<evidence type="ECO:0000256" key="7">
    <source>
        <dbReference type="ARBA" id="ARBA00022842"/>
    </source>
</evidence>
<gene>
    <name evidence="11" type="ORF">H9849_07760</name>
</gene>
<dbReference type="Gene3D" id="3.90.79.10">
    <property type="entry name" value="Nucleoside Triphosphate Pyrophosphohydrolase"/>
    <property type="match status" value="1"/>
</dbReference>
<dbReference type="Proteomes" id="UP000886805">
    <property type="component" value="Unassembled WGS sequence"/>
</dbReference>
<dbReference type="GO" id="GO:0046872">
    <property type="term" value="F:metal ion binding"/>
    <property type="evidence" value="ECO:0007669"/>
    <property type="project" value="UniProtKB-KW"/>
</dbReference>
<proteinExistence type="inferred from homology"/>
<evidence type="ECO:0000256" key="2">
    <source>
        <dbReference type="ARBA" id="ARBA00001947"/>
    </source>
</evidence>
<dbReference type="PROSITE" id="PS51462">
    <property type="entry name" value="NUDIX"/>
    <property type="match status" value="1"/>
</dbReference>
<evidence type="ECO:0000256" key="9">
    <source>
        <dbReference type="ARBA" id="ARBA00023679"/>
    </source>
</evidence>
<evidence type="ECO:0000256" key="8">
    <source>
        <dbReference type="ARBA" id="ARBA00023027"/>
    </source>
</evidence>
<comment type="catalytic activity">
    <reaction evidence="9">
        <text>a 5'-end NAD(+)-phospho-ribonucleoside in mRNA + H2O = a 5'-end phospho-adenosine-phospho-ribonucleoside in mRNA + beta-nicotinamide D-ribonucleotide + 2 H(+)</text>
        <dbReference type="Rhea" id="RHEA:60876"/>
        <dbReference type="Rhea" id="RHEA-COMP:15698"/>
        <dbReference type="Rhea" id="RHEA-COMP:15719"/>
        <dbReference type="ChEBI" id="CHEBI:14649"/>
        <dbReference type="ChEBI" id="CHEBI:15377"/>
        <dbReference type="ChEBI" id="CHEBI:15378"/>
        <dbReference type="ChEBI" id="CHEBI:144029"/>
        <dbReference type="ChEBI" id="CHEBI:144051"/>
    </reaction>
    <physiologicalReaction direction="left-to-right" evidence="9">
        <dbReference type="Rhea" id="RHEA:60877"/>
    </physiologicalReaction>
</comment>
<feature type="domain" description="Nudix hydrolase" evidence="10">
    <location>
        <begin position="31"/>
        <end position="159"/>
    </location>
</feature>
<dbReference type="GO" id="GO:0006742">
    <property type="term" value="P:NADP+ catabolic process"/>
    <property type="evidence" value="ECO:0007669"/>
    <property type="project" value="TreeGrafter"/>
</dbReference>